<dbReference type="RefSeq" id="WP_234263412.1">
    <property type="nucleotide sequence ID" value="NZ_BSPB01000003.1"/>
</dbReference>
<dbReference type="Pfam" id="PF06803">
    <property type="entry name" value="DUF1232"/>
    <property type="match status" value="1"/>
</dbReference>
<dbReference type="EMBL" id="BSPB01000003">
    <property type="protein sequence ID" value="GLS13266.1"/>
    <property type="molecule type" value="Genomic_DNA"/>
</dbReference>
<comment type="caution">
    <text evidence="6">The sequence shown here is derived from an EMBL/GenBank/DDBJ whole genome shotgun (WGS) entry which is preliminary data.</text>
</comment>
<evidence type="ECO:0000256" key="2">
    <source>
        <dbReference type="ARBA" id="ARBA00022692"/>
    </source>
</evidence>
<evidence type="ECO:0000313" key="7">
    <source>
        <dbReference type="Proteomes" id="UP001156903"/>
    </source>
</evidence>
<sequence>MWKRAMLIGMTLRADARRLWRALRHPDTPTWFKGGVVLAVLYLLSPLDLLPDMLPVIGVVDDLVLVPLALRWLLGRLPAHIVAPAASTPEA</sequence>
<evidence type="ECO:0000256" key="4">
    <source>
        <dbReference type="ARBA" id="ARBA00023136"/>
    </source>
</evidence>
<accession>A0ABQ6C4K0</accession>
<keyword evidence="2" id="KW-0812">Transmembrane</keyword>
<protein>
    <recommendedName>
        <fullName evidence="5">DUF1232 domain-containing protein</fullName>
    </recommendedName>
</protein>
<evidence type="ECO:0000256" key="1">
    <source>
        <dbReference type="ARBA" id="ARBA00004127"/>
    </source>
</evidence>
<keyword evidence="3" id="KW-1133">Transmembrane helix</keyword>
<name>A0ABQ6C4K0_9BURK</name>
<organism evidence="6 7">
    <name type="scientific">Hydrogenophaga electricum</name>
    <dbReference type="NCBI Taxonomy" id="1230953"/>
    <lineage>
        <taxon>Bacteria</taxon>
        <taxon>Pseudomonadati</taxon>
        <taxon>Pseudomonadota</taxon>
        <taxon>Betaproteobacteria</taxon>
        <taxon>Burkholderiales</taxon>
        <taxon>Comamonadaceae</taxon>
        <taxon>Hydrogenophaga</taxon>
    </lineage>
</organism>
<dbReference type="InterPro" id="IPR010652">
    <property type="entry name" value="DUF1232"/>
</dbReference>
<keyword evidence="7" id="KW-1185">Reference proteome</keyword>
<reference evidence="7" key="1">
    <citation type="journal article" date="2019" name="Int. J. Syst. Evol. Microbiol.">
        <title>The Global Catalogue of Microorganisms (GCM) 10K type strain sequencing project: providing services to taxonomists for standard genome sequencing and annotation.</title>
        <authorList>
            <consortium name="The Broad Institute Genomics Platform"/>
            <consortium name="The Broad Institute Genome Sequencing Center for Infectious Disease"/>
            <person name="Wu L."/>
            <person name="Ma J."/>
        </authorList>
    </citation>
    <scope>NUCLEOTIDE SEQUENCE [LARGE SCALE GENOMIC DNA]</scope>
    <source>
        <strain evidence="7">NBRC 109341</strain>
    </source>
</reference>
<keyword evidence="4" id="KW-0472">Membrane</keyword>
<proteinExistence type="predicted"/>
<evidence type="ECO:0000256" key="3">
    <source>
        <dbReference type="ARBA" id="ARBA00022989"/>
    </source>
</evidence>
<feature type="domain" description="DUF1232" evidence="5">
    <location>
        <begin position="35"/>
        <end position="68"/>
    </location>
</feature>
<gene>
    <name evidence="6" type="ORF">GCM10007935_06950</name>
</gene>
<evidence type="ECO:0000259" key="5">
    <source>
        <dbReference type="Pfam" id="PF06803"/>
    </source>
</evidence>
<dbReference type="Proteomes" id="UP001156903">
    <property type="component" value="Unassembled WGS sequence"/>
</dbReference>
<comment type="subcellular location">
    <subcellularLocation>
        <location evidence="1">Endomembrane system</location>
        <topology evidence="1">Multi-pass membrane protein</topology>
    </subcellularLocation>
</comment>
<evidence type="ECO:0000313" key="6">
    <source>
        <dbReference type="EMBL" id="GLS13266.1"/>
    </source>
</evidence>